<protein>
    <submittedName>
        <fullName evidence="2">Uncharacterized protein</fullName>
    </submittedName>
</protein>
<reference evidence="2 3" key="1">
    <citation type="submission" date="2017-11" db="EMBL/GenBank/DDBJ databases">
        <title>Animal gut microbial communities from fecal samples from Wisconsin, USA.</title>
        <authorList>
            <person name="Neumann A."/>
        </authorList>
    </citation>
    <scope>NUCLEOTIDE SEQUENCE [LARGE SCALE GENOMIC DNA]</scope>
    <source>
        <strain evidence="2 3">UWS3</strain>
    </source>
</reference>
<evidence type="ECO:0000256" key="1">
    <source>
        <dbReference type="SAM" id="Phobius"/>
    </source>
</evidence>
<keyword evidence="1" id="KW-0472">Membrane</keyword>
<proteinExistence type="predicted"/>
<evidence type="ECO:0000313" key="3">
    <source>
        <dbReference type="Proteomes" id="UP000231134"/>
    </source>
</evidence>
<name>A0A2M9A6M1_9BACT</name>
<dbReference type="OrthoDB" id="9812471at2"/>
<keyword evidence="1" id="KW-0812">Transmembrane</keyword>
<comment type="caution">
    <text evidence="2">The sequence shown here is derived from an EMBL/GenBank/DDBJ whole genome shotgun (WGS) entry which is preliminary data.</text>
</comment>
<dbReference type="RefSeq" id="WP_100425257.1">
    <property type="nucleotide sequence ID" value="NZ_JAQXKX010000002.1"/>
</dbReference>
<dbReference type="EMBL" id="PGEX01000001">
    <property type="protein sequence ID" value="PJJ41267.1"/>
    <property type="molecule type" value="Genomic_DNA"/>
</dbReference>
<evidence type="ECO:0000313" key="2">
    <source>
        <dbReference type="EMBL" id="PJJ41267.1"/>
    </source>
</evidence>
<keyword evidence="1" id="KW-1133">Transmembrane helix</keyword>
<feature type="transmembrane region" description="Helical" evidence="1">
    <location>
        <begin position="217"/>
        <end position="235"/>
    </location>
</feature>
<sequence>MAKRVAILCIAIICLFIAFVFIPKREFSIDIFPLRAHETLMVYDDLSDGGSSISKMEFSDSILDFHCTLGMDTSKGAWCGLIWTFSGEDTAKNRYENWSLVDSVVFKIFAEEKTEIIAKVWTFDPDVTQEDSLHTFRQMLKEIPLEKGENTITLPFEDFYVPEFWFEQTGAAKDLSQRHKEHAARFEITPGWNVKRGEPLHIRISQIAVKGTGSLELAIFLGACLSIIIVIFGFLKKK</sequence>
<keyword evidence="3" id="KW-1185">Reference proteome</keyword>
<organism evidence="2 3">
    <name type="scientific">Hallerella succinigenes</name>
    <dbReference type="NCBI Taxonomy" id="1896222"/>
    <lineage>
        <taxon>Bacteria</taxon>
        <taxon>Pseudomonadati</taxon>
        <taxon>Fibrobacterota</taxon>
        <taxon>Fibrobacteria</taxon>
        <taxon>Fibrobacterales</taxon>
        <taxon>Fibrobacteraceae</taxon>
        <taxon>Hallerella</taxon>
    </lineage>
</organism>
<accession>A0A2M9A6M1</accession>
<gene>
    <name evidence="2" type="ORF">BGX16_1228</name>
</gene>
<dbReference type="Proteomes" id="UP000231134">
    <property type="component" value="Unassembled WGS sequence"/>
</dbReference>
<dbReference type="AlphaFoldDB" id="A0A2M9A6M1"/>